<keyword evidence="2" id="KW-1185">Reference proteome</keyword>
<sequence length="89" mass="10270">MEAVYREWLQIVKTDVSDGQGGKMHLISAGTQDEFSVPEVEVKIHLLEVAQADNELARPFHIERYVKMFELKQYPYPKVEEVKDESTSS</sequence>
<organism evidence="1 2">
    <name type="scientific">Vibrio phage YC</name>
    <dbReference type="NCBI Taxonomy" id="2267403"/>
    <lineage>
        <taxon>Viruses</taxon>
        <taxon>Duplodnaviria</taxon>
        <taxon>Heunggongvirae</taxon>
        <taxon>Uroviricota</taxon>
        <taxon>Caudoviricetes</taxon>
        <taxon>Pantevenvirales</taxon>
        <taxon>Ackermannviridae</taxon>
        <taxon>Campanilevirus</taxon>
        <taxon>Campanilevirus YC</taxon>
    </lineage>
</organism>
<accession>A0A384ZRX8</accession>
<evidence type="ECO:0000313" key="1">
    <source>
        <dbReference type="EMBL" id="AXC34394.1"/>
    </source>
</evidence>
<evidence type="ECO:0000313" key="2">
    <source>
        <dbReference type="Proteomes" id="UP000260311"/>
    </source>
</evidence>
<reference evidence="1 2" key="1">
    <citation type="submission" date="2018-05" db="EMBL/GenBank/DDBJ databases">
        <title>The genome of Vibrio coralliilyticus phage YC.</title>
        <authorList>
            <person name="Benler S."/>
        </authorList>
    </citation>
    <scope>NUCLEOTIDE SEQUENCE [LARGE SCALE GENOMIC DNA]</scope>
</reference>
<dbReference type="RefSeq" id="YP_009838240.1">
    <property type="nucleotide sequence ID" value="NC_048709.1"/>
</dbReference>
<name>A0A384ZRX8_9CAUD</name>
<dbReference type="KEGG" id="vg:55608472"/>
<dbReference type="GeneID" id="55608472"/>
<proteinExistence type="predicted"/>
<dbReference type="Proteomes" id="UP000260311">
    <property type="component" value="Segment"/>
</dbReference>
<protein>
    <submittedName>
        <fullName evidence="1">Uncharacterized protein</fullName>
    </submittedName>
</protein>
<dbReference type="EMBL" id="MH375644">
    <property type="protein sequence ID" value="AXC34394.1"/>
    <property type="molecule type" value="Genomic_DNA"/>
</dbReference>